<feature type="domain" description="Lactate/malate dehydrogenase N-terminal" evidence="1">
    <location>
        <begin position="4"/>
        <end position="95"/>
    </location>
</feature>
<dbReference type="GO" id="GO:0006089">
    <property type="term" value="P:lactate metabolic process"/>
    <property type="evidence" value="ECO:0007669"/>
    <property type="project" value="TreeGrafter"/>
</dbReference>
<evidence type="ECO:0000259" key="1">
    <source>
        <dbReference type="Pfam" id="PF00056"/>
    </source>
</evidence>
<dbReference type="InterPro" id="IPR036291">
    <property type="entry name" value="NAD(P)-bd_dom_sf"/>
</dbReference>
<name>A0A8J5ZT36_GALPY</name>
<dbReference type="PANTHER" id="PTHR43128">
    <property type="entry name" value="L-2-HYDROXYCARBOXYLATE DEHYDROGENASE (NAD(P)(+))"/>
    <property type="match status" value="1"/>
</dbReference>
<evidence type="ECO:0000313" key="2">
    <source>
        <dbReference type="EMBL" id="KAG8505677.1"/>
    </source>
</evidence>
<dbReference type="Gene3D" id="3.40.50.720">
    <property type="entry name" value="NAD(P)-binding Rossmann-like Domain"/>
    <property type="match status" value="1"/>
</dbReference>
<gene>
    <name evidence="2" type="ORF">J0S82_018075</name>
</gene>
<dbReference type="EMBL" id="JAGFMF010012245">
    <property type="protein sequence ID" value="KAG8505677.1"/>
    <property type="molecule type" value="Genomic_DNA"/>
</dbReference>
<dbReference type="AlphaFoldDB" id="A0A8J5ZT36"/>
<dbReference type="GO" id="GO:0004459">
    <property type="term" value="F:L-lactate dehydrogenase (NAD+) activity"/>
    <property type="evidence" value="ECO:0007669"/>
    <property type="project" value="TreeGrafter"/>
</dbReference>
<reference evidence="2" key="1">
    <citation type="journal article" date="2021" name="Evol. Appl.">
        <title>The genome of the Pyrenean desman and the effects of bottlenecks and inbreeding on the genomic landscape of an endangered species.</title>
        <authorList>
            <person name="Escoda L."/>
            <person name="Castresana J."/>
        </authorList>
    </citation>
    <scope>NUCLEOTIDE SEQUENCE</scope>
    <source>
        <strain evidence="2">IBE-C5619</strain>
    </source>
</reference>
<feature type="non-terminal residue" evidence="2">
    <location>
        <position position="129"/>
    </location>
</feature>
<protein>
    <submittedName>
        <fullName evidence="2">L-lactate dehydrogenase A chain</fullName>
    </submittedName>
</protein>
<proteinExistence type="predicted"/>
<dbReference type="InterPro" id="IPR001236">
    <property type="entry name" value="Lactate/malate_DH_N"/>
</dbReference>
<dbReference type="Pfam" id="PF00056">
    <property type="entry name" value="Ldh_1_N"/>
    <property type="match status" value="1"/>
</dbReference>
<dbReference type="SUPFAM" id="SSF51735">
    <property type="entry name" value="NAD(P)-binding Rossmann-fold domains"/>
    <property type="match status" value="1"/>
</dbReference>
<dbReference type="PANTHER" id="PTHR43128:SF10">
    <property type="entry name" value="L-LACTATE DEHYDROGENASE A CHAIN"/>
    <property type="match status" value="1"/>
</dbReference>
<dbReference type="Proteomes" id="UP000700334">
    <property type="component" value="Unassembled WGS sequence"/>
</dbReference>
<organism evidence="2 3">
    <name type="scientific">Galemys pyrenaicus</name>
    <name type="common">Iberian desman</name>
    <name type="synonym">Pyrenean desman</name>
    <dbReference type="NCBI Taxonomy" id="202257"/>
    <lineage>
        <taxon>Eukaryota</taxon>
        <taxon>Metazoa</taxon>
        <taxon>Chordata</taxon>
        <taxon>Craniata</taxon>
        <taxon>Vertebrata</taxon>
        <taxon>Euteleostomi</taxon>
        <taxon>Mammalia</taxon>
        <taxon>Eutheria</taxon>
        <taxon>Laurasiatheria</taxon>
        <taxon>Eulipotyphla</taxon>
        <taxon>Talpidae</taxon>
        <taxon>Galemys</taxon>
    </lineage>
</organism>
<accession>A0A8J5ZT36</accession>
<evidence type="ECO:0000313" key="3">
    <source>
        <dbReference type="Proteomes" id="UP000700334"/>
    </source>
</evidence>
<sequence length="129" mass="14669">MEYKLKRKTMHLQHGSLFLEHQKISSGKDFCVIVNTKSVIITAEACQHDEESCFNLVQCNENIIIVIILNFAKCSPNHKLLVVSNPADILNSVVKMTFPKIIKSDCDLGTDAKEQQWKEVCKQVIDSDY</sequence>
<comment type="caution">
    <text evidence="2">The sequence shown here is derived from an EMBL/GenBank/DDBJ whole genome shotgun (WGS) entry which is preliminary data.</text>
</comment>
<dbReference type="OrthoDB" id="5405561at2759"/>
<keyword evidence="3" id="KW-1185">Reference proteome</keyword>